<organism evidence="7 8">
    <name type="scientific">Epichloe festucae (strain Fl1)</name>
    <dbReference type="NCBI Taxonomy" id="877507"/>
    <lineage>
        <taxon>Eukaryota</taxon>
        <taxon>Fungi</taxon>
        <taxon>Dikarya</taxon>
        <taxon>Ascomycota</taxon>
        <taxon>Pezizomycotina</taxon>
        <taxon>Sordariomycetes</taxon>
        <taxon>Hypocreomycetidae</taxon>
        <taxon>Hypocreales</taxon>
        <taxon>Clavicipitaceae</taxon>
        <taxon>Epichloe</taxon>
    </lineage>
</organism>
<comment type="subcellular location">
    <subcellularLocation>
        <location evidence="1">Nucleus</location>
        <location evidence="1">Nucleolus</location>
    </subcellularLocation>
</comment>
<evidence type="ECO:0000313" key="7">
    <source>
        <dbReference type="EMBL" id="QPG93697.1"/>
    </source>
</evidence>
<dbReference type="AlphaFoldDB" id="A0A7S9KJV7"/>
<reference evidence="7 8" key="1">
    <citation type="journal article" date="2018" name="PLoS Genet.">
        <title>Repeat elements organise 3D genome structure and mediate transcription in the filamentous fungus Epichloe festucae.</title>
        <authorList>
            <person name="Winter D.J."/>
            <person name="Ganley A.R.D."/>
            <person name="Young C.A."/>
            <person name="Liachko I."/>
            <person name="Schardl C.L."/>
            <person name="Dupont P.Y."/>
            <person name="Berry D."/>
            <person name="Ram A."/>
            <person name="Scott B."/>
            <person name="Cox M.P."/>
        </authorList>
    </citation>
    <scope>NUCLEOTIDE SEQUENCE [LARGE SCALE GENOMIC DNA]</scope>
    <source>
        <strain evidence="7 8">Fl1</strain>
    </source>
</reference>
<dbReference type="GO" id="GO:0005730">
    <property type="term" value="C:nucleolus"/>
    <property type="evidence" value="ECO:0007669"/>
    <property type="project" value="UniProtKB-SubCell"/>
</dbReference>
<evidence type="ECO:0000259" key="6">
    <source>
        <dbReference type="PROSITE" id="PS50102"/>
    </source>
</evidence>
<dbReference type="CDD" id="cd12307">
    <property type="entry name" value="RRM_NIFK_like"/>
    <property type="match status" value="1"/>
</dbReference>
<dbReference type="SUPFAM" id="SSF54928">
    <property type="entry name" value="RNA-binding domain, RBD"/>
    <property type="match status" value="1"/>
</dbReference>
<feature type="region of interest" description="Disordered" evidence="5">
    <location>
        <begin position="333"/>
        <end position="383"/>
    </location>
</feature>
<proteinExistence type="predicted"/>
<dbReference type="Pfam" id="PF00076">
    <property type="entry name" value="RRM_1"/>
    <property type="match status" value="1"/>
</dbReference>
<feature type="compositionally biased region" description="Basic residues" evidence="5">
    <location>
        <begin position="369"/>
        <end position="383"/>
    </location>
</feature>
<feature type="region of interest" description="Disordered" evidence="5">
    <location>
        <begin position="1"/>
        <end position="128"/>
    </location>
</feature>
<dbReference type="Proteomes" id="UP000594364">
    <property type="component" value="Chromosome 1"/>
</dbReference>
<feature type="compositionally biased region" description="Basic and acidic residues" evidence="5">
    <location>
        <begin position="333"/>
        <end position="360"/>
    </location>
</feature>
<dbReference type="GO" id="GO:0003723">
    <property type="term" value="F:RNA binding"/>
    <property type="evidence" value="ECO:0007669"/>
    <property type="project" value="UniProtKB-UniRule"/>
</dbReference>
<evidence type="ECO:0000256" key="4">
    <source>
        <dbReference type="PROSITE-ProRule" id="PRU00176"/>
    </source>
</evidence>
<evidence type="ECO:0000256" key="3">
    <source>
        <dbReference type="ARBA" id="ARBA00023242"/>
    </source>
</evidence>
<keyword evidence="3" id="KW-0539">Nucleus</keyword>
<dbReference type="PANTHER" id="PTHR46754">
    <property type="entry name" value="MKI67 FHA DOMAIN-INTERACTING NUCLEOLAR PHOSPHOPROTEIN"/>
    <property type="match status" value="1"/>
</dbReference>
<feature type="compositionally biased region" description="Acidic residues" evidence="5">
    <location>
        <begin position="84"/>
        <end position="111"/>
    </location>
</feature>
<name>A0A7S9KJV7_EPIFF</name>
<dbReference type="SMART" id="SM00360">
    <property type="entry name" value="RRM"/>
    <property type="match status" value="1"/>
</dbReference>
<dbReference type="PROSITE" id="PS50102">
    <property type="entry name" value="RRM"/>
    <property type="match status" value="1"/>
</dbReference>
<feature type="domain" description="RRM" evidence="6">
    <location>
        <begin position="163"/>
        <end position="241"/>
    </location>
</feature>
<dbReference type="InterPro" id="IPR000504">
    <property type="entry name" value="RRM_dom"/>
</dbReference>
<evidence type="ECO:0000256" key="1">
    <source>
        <dbReference type="ARBA" id="ARBA00004604"/>
    </source>
</evidence>
<keyword evidence="8" id="KW-1185">Reference proteome</keyword>
<sequence length="383" mass="41814">MAPELRKRKTISEAQESNGATKAAIIKKPALKGKRKAAEDASPSIKKQKPAKQAAATTAPKPAGKSTKYAKPTKTSKKEIQKEDEGDEGDEGDEDILQVDDESDDSDGEENENVKNLAAEVDSEDEAPVNKALSFKRGQSVGKAPAVSKDLVELAKKPTGEPAVVYIGRIPHGFYEHEMRQYLSQFGPVTRIRLSRNKKTGASKHFAFVEFEESSTAEIVAKTMDNYLLFGHILKCKTIPKEQVHADLFKGANTRFKVIPLNKMAGLKLQKPLSESTWKTRVAKEKSKRAKQAAKFKDMGYEFEAPDLKAVPAPQAADESAVEEPVKAIEAAPVKEEENIAEKDIKASKKSKPKEIEAKPESIPALKGKVGKAVKGKGKKVKA</sequence>
<gene>
    <name evidence="7" type="ORF">C2857_001765</name>
</gene>
<dbReference type="Gene3D" id="3.30.70.330">
    <property type="match status" value="1"/>
</dbReference>
<accession>A0A7S9KJV7</accession>
<evidence type="ECO:0000313" key="8">
    <source>
        <dbReference type="Proteomes" id="UP000594364"/>
    </source>
</evidence>
<dbReference type="OrthoDB" id="21467at2759"/>
<feature type="compositionally biased region" description="Low complexity" evidence="5">
    <location>
        <begin position="41"/>
        <end position="67"/>
    </location>
</feature>
<protein>
    <recommendedName>
        <fullName evidence="6">RRM domain-containing protein</fullName>
    </recommendedName>
</protein>
<keyword evidence="2 4" id="KW-0694">RNA-binding</keyword>
<evidence type="ECO:0000256" key="5">
    <source>
        <dbReference type="SAM" id="MobiDB-lite"/>
    </source>
</evidence>
<evidence type="ECO:0000256" key="2">
    <source>
        <dbReference type="ARBA" id="ARBA00022884"/>
    </source>
</evidence>
<dbReference type="InterPro" id="IPR012677">
    <property type="entry name" value="Nucleotide-bd_a/b_plait_sf"/>
</dbReference>
<dbReference type="InterPro" id="IPR035979">
    <property type="entry name" value="RBD_domain_sf"/>
</dbReference>
<dbReference type="EMBL" id="CP031385">
    <property type="protein sequence ID" value="QPG93697.1"/>
    <property type="molecule type" value="Genomic_DNA"/>
</dbReference>